<evidence type="ECO:0000313" key="5">
    <source>
        <dbReference type="Proteomes" id="UP001248709"/>
    </source>
</evidence>
<name>A0ABU3H5E6_9BACL</name>
<comment type="caution">
    <text evidence="4">The sequence shown here is derived from an EMBL/GenBank/DDBJ whole genome shotgun (WGS) entry which is preliminary data.</text>
</comment>
<dbReference type="Pfam" id="PF07811">
    <property type="entry name" value="TadE"/>
    <property type="match status" value="1"/>
</dbReference>
<evidence type="ECO:0000256" key="2">
    <source>
        <dbReference type="SAM" id="Phobius"/>
    </source>
</evidence>
<sequence>MRTKLRGDEGSFTVEAAMVLPIIMCITMLLLFFCLYSYQKSMLLQVASSATERAAYNWDNSHKARDGSFPQGEYDSLYWRIGDDRLLSSLFGVGENGGASVIQLPGGGVQEDNLPAVKLGKSAVRVPGNVLGEMGYSYTLTGRKVNAKLRRMLHLPVLDEILSDGAQPEVAAQSLVAEPVEFIRTVDLMRYYGAKFRGRSANNEPRQAMKKQDASAMMSKLGQRSGKANHPE</sequence>
<feature type="region of interest" description="Disordered" evidence="1">
    <location>
        <begin position="201"/>
        <end position="232"/>
    </location>
</feature>
<keyword evidence="2" id="KW-1133">Transmembrane helix</keyword>
<evidence type="ECO:0000256" key="1">
    <source>
        <dbReference type="SAM" id="MobiDB-lite"/>
    </source>
</evidence>
<feature type="transmembrane region" description="Helical" evidence="2">
    <location>
        <begin position="12"/>
        <end position="38"/>
    </location>
</feature>
<gene>
    <name evidence="4" type="ORF">J2Z22_001561</name>
</gene>
<keyword evidence="5" id="KW-1185">Reference proteome</keyword>
<dbReference type="EMBL" id="JAUSUY010000005">
    <property type="protein sequence ID" value="MDT3426041.1"/>
    <property type="molecule type" value="Genomic_DNA"/>
</dbReference>
<accession>A0ABU3H5E6</accession>
<evidence type="ECO:0000313" key="4">
    <source>
        <dbReference type="EMBL" id="MDT3426041.1"/>
    </source>
</evidence>
<reference evidence="4 5" key="1">
    <citation type="submission" date="2023-07" db="EMBL/GenBank/DDBJ databases">
        <title>Genomic Encyclopedia of Type Strains, Phase IV (KMG-IV): sequencing the most valuable type-strain genomes for metagenomic binning, comparative biology and taxonomic classification.</title>
        <authorList>
            <person name="Goeker M."/>
        </authorList>
    </citation>
    <scope>NUCLEOTIDE SEQUENCE [LARGE SCALE GENOMIC DNA]</scope>
    <source>
        <strain evidence="4 5">T98</strain>
    </source>
</reference>
<keyword evidence="2" id="KW-0812">Transmembrane</keyword>
<dbReference type="RefSeq" id="WP_025700299.1">
    <property type="nucleotide sequence ID" value="NZ_JAUSUY010000005.1"/>
</dbReference>
<proteinExistence type="predicted"/>
<evidence type="ECO:0000259" key="3">
    <source>
        <dbReference type="Pfam" id="PF07811"/>
    </source>
</evidence>
<protein>
    <recommendedName>
        <fullName evidence="3">TadE-like domain-containing protein</fullName>
    </recommendedName>
</protein>
<organism evidence="4 5">
    <name type="scientific">Paenibacillus forsythiae</name>
    <dbReference type="NCBI Taxonomy" id="365616"/>
    <lineage>
        <taxon>Bacteria</taxon>
        <taxon>Bacillati</taxon>
        <taxon>Bacillota</taxon>
        <taxon>Bacilli</taxon>
        <taxon>Bacillales</taxon>
        <taxon>Paenibacillaceae</taxon>
        <taxon>Paenibacillus</taxon>
    </lineage>
</organism>
<keyword evidence="2" id="KW-0472">Membrane</keyword>
<dbReference type="InterPro" id="IPR012495">
    <property type="entry name" value="TadE-like_dom"/>
</dbReference>
<dbReference type="Proteomes" id="UP001248709">
    <property type="component" value="Unassembled WGS sequence"/>
</dbReference>
<feature type="domain" description="TadE-like" evidence="3">
    <location>
        <begin position="10"/>
        <end position="50"/>
    </location>
</feature>